<dbReference type="Proteomes" id="UP001597100">
    <property type="component" value="Unassembled WGS sequence"/>
</dbReference>
<name>A0ABW3II44_9FLAO</name>
<dbReference type="EMBL" id="JBHTJP010000034">
    <property type="protein sequence ID" value="MFD0976968.1"/>
    <property type="molecule type" value="Genomic_DNA"/>
</dbReference>
<dbReference type="SUPFAM" id="SSF102588">
    <property type="entry name" value="LmbE-like"/>
    <property type="match status" value="1"/>
</dbReference>
<evidence type="ECO:0000313" key="2">
    <source>
        <dbReference type="EMBL" id="MFD0976968.1"/>
    </source>
</evidence>
<dbReference type="SUPFAM" id="SSF52317">
    <property type="entry name" value="Class I glutamine amidotransferase-like"/>
    <property type="match status" value="1"/>
</dbReference>
<protein>
    <submittedName>
        <fullName evidence="2">PIG-L family deacetylase</fullName>
    </submittedName>
</protein>
<organism evidence="2 3">
    <name type="scientific">Salinimicrobium gaetbulicola</name>
    <dbReference type="NCBI Taxonomy" id="999702"/>
    <lineage>
        <taxon>Bacteria</taxon>
        <taxon>Pseudomonadati</taxon>
        <taxon>Bacteroidota</taxon>
        <taxon>Flavobacteriia</taxon>
        <taxon>Flavobacteriales</taxon>
        <taxon>Flavobacteriaceae</taxon>
        <taxon>Salinimicrobium</taxon>
    </lineage>
</organism>
<comment type="caution">
    <text evidence="2">The sequence shown here is derived from an EMBL/GenBank/DDBJ whole genome shotgun (WGS) entry which is preliminary data.</text>
</comment>
<feature type="signal peptide" evidence="1">
    <location>
        <begin position="1"/>
        <end position="18"/>
    </location>
</feature>
<proteinExistence type="predicted"/>
<dbReference type="InterPro" id="IPR029062">
    <property type="entry name" value="Class_I_gatase-like"/>
</dbReference>
<dbReference type="Gene3D" id="3.40.50.10320">
    <property type="entry name" value="LmbE-like"/>
    <property type="match status" value="1"/>
</dbReference>
<dbReference type="RefSeq" id="WP_380738848.1">
    <property type="nucleotide sequence ID" value="NZ_JBHTJP010000034.1"/>
</dbReference>
<dbReference type="InterPro" id="IPR003737">
    <property type="entry name" value="GlcNAc_PI_deacetylase-related"/>
</dbReference>
<accession>A0ABW3II44</accession>
<keyword evidence="1" id="KW-0732">Signal</keyword>
<dbReference type="PANTHER" id="PTHR12993">
    <property type="entry name" value="N-ACETYLGLUCOSAMINYL-PHOSPHATIDYLINOSITOL DE-N-ACETYLASE-RELATED"/>
    <property type="match status" value="1"/>
</dbReference>
<evidence type="ECO:0000256" key="1">
    <source>
        <dbReference type="SAM" id="SignalP"/>
    </source>
</evidence>
<dbReference type="InterPro" id="IPR024078">
    <property type="entry name" value="LmbE-like_dom_sf"/>
</dbReference>
<reference evidence="3" key="1">
    <citation type="journal article" date="2019" name="Int. J. Syst. Evol. Microbiol.">
        <title>The Global Catalogue of Microorganisms (GCM) 10K type strain sequencing project: providing services to taxonomists for standard genome sequencing and annotation.</title>
        <authorList>
            <consortium name="The Broad Institute Genomics Platform"/>
            <consortium name="The Broad Institute Genome Sequencing Center for Infectious Disease"/>
            <person name="Wu L."/>
            <person name="Ma J."/>
        </authorList>
    </citation>
    <scope>NUCLEOTIDE SEQUENCE [LARGE SCALE GENOMIC DNA]</scope>
    <source>
        <strain evidence="3">CCUG 60898</strain>
    </source>
</reference>
<keyword evidence="3" id="KW-1185">Reference proteome</keyword>
<feature type="chain" id="PRO_5045339458" evidence="1">
    <location>
        <begin position="19"/>
        <end position="835"/>
    </location>
</feature>
<evidence type="ECO:0000313" key="3">
    <source>
        <dbReference type="Proteomes" id="UP001597100"/>
    </source>
</evidence>
<dbReference type="Pfam" id="PF02585">
    <property type="entry name" value="PIG-L"/>
    <property type="match status" value="1"/>
</dbReference>
<dbReference type="PANTHER" id="PTHR12993:SF11">
    <property type="entry name" value="N-ACETYLGLUCOSAMINYL-PHOSPHATIDYLINOSITOL DE-N-ACETYLASE"/>
    <property type="match status" value="1"/>
</dbReference>
<sequence>MRKLLVFLFLLIFSNLQAQEPQKLNSSEIFQEIKKLNFLGRALYVAAHPDDENTRLISYLSNELHAKTAYLSLTRGDGGQNLIGPELREKLGIIRTQELLAARKIDGGEQFFTRANDFGYSKNPEETLEVWNEEEIMKDVVMTIRKFRPDVIINRFNVESAGRTHGHHTSSAILSTQAFEISGNKNTYPELAEKYGSWQPKKLFFNTSPWFYSSQEAFEAADKSNFLEVDTGVYYPLTGKSNTEIASLSRSQHQSQGFGSTGTRGKQPEYLEFIAGEHPKNENSLFAGINTTWSRVKGGKKIGEILKEVEENYDFKDPSASIPGLLKAYTHIQNLDDGFWKKEKSDHIKEIIAACAGLYLEAVATKPLATPGEEIEVNLEAINRSASDISISEITVTPNLETLSLQAALPNNESWRKSVRVKIPEASEYSGPYWLVEKSDLGIYKVKDQALIGLPKTPRKYQAQFNIQINGTVIPFSKDIVYKENDPVKGEKYRPFEIVPPVSLSLKDDVLIFSNHAPKQIPVTIKAMKDSVSGVLKVKKLDSWNIEPVSYSFGPLSEGEEVSFSFEVSAPDFQNVGELQPIAEVNGKDYTKEIVHLDYEHIPFQTLILPPETKLVKINIEKKGDLIGYIQGAGDVVPEALEQIGYRVEEINPLNISAENLAKYDAVVLGIRAYNTVDALTYKQPELLNYVENGGNLIVQYNTSRGINTDQLAPYKLSVSRDRVTDENSAVRFLDKDHPVLNIPNKISQKDFDGWVQERGLYFPDAWAPEFTAVLSMNDEGETPKNGSLLIAPYGKGHYVYTGLSFFREFPAGVPGAFRLFANLLSLGKEKENQN</sequence>
<gene>
    <name evidence="2" type="ORF">ACFQ1G_09200</name>
</gene>